<gene>
    <name evidence="2" type="primary">yajL</name>
    <name evidence="2" type="ORF">NCTC9935_00077</name>
</gene>
<reference evidence="2 3" key="1">
    <citation type="submission" date="2018-06" db="EMBL/GenBank/DDBJ databases">
        <authorList>
            <consortium name="Pathogen Informatics"/>
            <person name="Doyle S."/>
        </authorList>
    </citation>
    <scope>NUCLEOTIDE SEQUENCE [LARGE SCALE GENOMIC DNA]</scope>
    <source>
        <strain evidence="2 3">NCTC9935</strain>
    </source>
</reference>
<keyword evidence="3" id="KW-1185">Reference proteome</keyword>
<evidence type="ECO:0000259" key="1">
    <source>
        <dbReference type="Pfam" id="PF01965"/>
    </source>
</evidence>
<dbReference type="InterPro" id="IPR006287">
    <property type="entry name" value="DJ-1"/>
</dbReference>
<evidence type="ECO:0000313" key="2">
    <source>
        <dbReference type="EMBL" id="SPT54537.1"/>
    </source>
</evidence>
<dbReference type="AlphaFoldDB" id="A0A2X0VAL7"/>
<dbReference type="Proteomes" id="UP000250192">
    <property type="component" value="Unassembled WGS sequence"/>
</dbReference>
<proteinExistence type="predicted"/>
<dbReference type="InterPro" id="IPR050325">
    <property type="entry name" value="Prot/Nucl_acid_deglycase"/>
</dbReference>
<dbReference type="CDD" id="cd03135">
    <property type="entry name" value="GATase1_DJ-1"/>
    <property type="match status" value="1"/>
</dbReference>
<dbReference type="OrthoDB" id="9792284at2"/>
<dbReference type="RefSeq" id="WP_111822702.1">
    <property type="nucleotide sequence ID" value="NZ_CBDERX010000060.1"/>
</dbReference>
<dbReference type="GeneID" id="93757683"/>
<dbReference type="PANTHER" id="PTHR48094:SF12">
    <property type="entry name" value="PARKINSON DISEASE PROTEIN 7 HOMOLOG"/>
    <property type="match status" value="1"/>
</dbReference>
<dbReference type="GO" id="GO:0005737">
    <property type="term" value="C:cytoplasm"/>
    <property type="evidence" value="ECO:0007669"/>
    <property type="project" value="TreeGrafter"/>
</dbReference>
<evidence type="ECO:0000313" key="3">
    <source>
        <dbReference type="Proteomes" id="UP000250192"/>
    </source>
</evidence>
<feature type="domain" description="DJ-1/PfpI" evidence="1">
    <location>
        <begin position="12"/>
        <end position="176"/>
    </location>
</feature>
<dbReference type="SUPFAM" id="SSF52317">
    <property type="entry name" value="Class I glutamine amidotransferase-like"/>
    <property type="match status" value="1"/>
</dbReference>
<dbReference type="STRING" id="1660.APY09_05130"/>
<protein>
    <submittedName>
        <fullName evidence="2">Chaperone protein YajL</fullName>
    </submittedName>
</protein>
<dbReference type="EMBL" id="UAPR01000001">
    <property type="protein sequence ID" value="SPT54537.1"/>
    <property type="molecule type" value="Genomic_DNA"/>
</dbReference>
<dbReference type="InterPro" id="IPR002818">
    <property type="entry name" value="DJ-1/PfpI"/>
</dbReference>
<dbReference type="Gene3D" id="3.40.50.880">
    <property type="match status" value="1"/>
</dbReference>
<dbReference type="NCBIfam" id="TIGR01383">
    <property type="entry name" value="not_thiJ"/>
    <property type="match status" value="1"/>
</dbReference>
<dbReference type="PANTHER" id="PTHR48094">
    <property type="entry name" value="PROTEIN/NUCLEIC ACID DEGLYCASE DJ-1-RELATED"/>
    <property type="match status" value="1"/>
</dbReference>
<name>A0A2X0VAL7_9ACTO</name>
<organism evidence="2 3">
    <name type="scientific">Schaalia odontolytica</name>
    <dbReference type="NCBI Taxonomy" id="1660"/>
    <lineage>
        <taxon>Bacteria</taxon>
        <taxon>Bacillati</taxon>
        <taxon>Actinomycetota</taxon>
        <taxon>Actinomycetes</taxon>
        <taxon>Actinomycetales</taxon>
        <taxon>Actinomycetaceae</taxon>
        <taxon>Schaalia</taxon>
    </lineage>
</organism>
<accession>A0A2X0VAL7</accession>
<sequence length="194" mass="20138">MPTPENLATDATVAIMLADGFEEVEALAVADVLYRAGVRADLISVTDARHVTSSHGIRVVADLMLADVDLSAYTVLFLPGGMPGTLGLKGTPAIQAEVLRRFDASQPIAAICAAPSILSELGVLDGRHATANPAFIKAIAEGGAIAHDNPVVVDEFITTSRGAGTSLELGLEIVRQLLGDEAVDEVSRGIVLSR</sequence>
<dbReference type="InterPro" id="IPR029062">
    <property type="entry name" value="Class_I_gatase-like"/>
</dbReference>
<dbReference type="Pfam" id="PF01965">
    <property type="entry name" value="DJ-1_PfpI"/>
    <property type="match status" value="1"/>
</dbReference>